<organism evidence="2 3">
    <name type="scientific">Candidatus Methylomirabilis limnetica</name>
    <dbReference type="NCBI Taxonomy" id="2033718"/>
    <lineage>
        <taxon>Bacteria</taxon>
        <taxon>Candidatus Methylomirabilota</taxon>
        <taxon>Candidatus Methylomirabilia</taxon>
        <taxon>Candidatus Methylomirabilales</taxon>
        <taxon>Candidatus Methylomirabilaceae</taxon>
        <taxon>Candidatus Methylomirabilis</taxon>
    </lineage>
</organism>
<dbReference type="Proteomes" id="UP000241436">
    <property type="component" value="Unassembled WGS sequence"/>
</dbReference>
<dbReference type="AlphaFoldDB" id="A0A2T4TWJ8"/>
<gene>
    <name evidence="2" type="ORF">CLG94_09490</name>
</gene>
<comment type="caution">
    <text evidence="2">The sequence shown here is derived from an EMBL/GenBank/DDBJ whole genome shotgun (WGS) entry which is preliminary data.</text>
</comment>
<accession>A0A2T4TWJ8</accession>
<reference evidence="2 3" key="1">
    <citation type="submission" date="2017-09" db="EMBL/GenBank/DDBJ databases">
        <title>Bloom of a denitrifying methanotroph, Candidatus Methylomirabilis limnetica, in a deep stratified lake.</title>
        <authorList>
            <person name="Graf J.S."/>
            <person name="Marchant H.K."/>
            <person name="Tienken D."/>
            <person name="Hach P.F."/>
            <person name="Brand A."/>
            <person name="Schubert C.J."/>
            <person name="Kuypers M.M."/>
            <person name="Milucka J."/>
        </authorList>
    </citation>
    <scope>NUCLEOTIDE SEQUENCE [LARGE SCALE GENOMIC DNA]</scope>
    <source>
        <strain evidence="2 3">Zug</strain>
    </source>
</reference>
<keyword evidence="1" id="KW-0472">Membrane</keyword>
<protein>
    <recommendedName>
        <fullName evidence="4">Glycine zipper domain-containing protein</fullName>
    </recommendedName>
</protein>
<feature type="transmembrane region" description="Helical" evidence="1">
    <location>
        <begin position="21"/>
        <end position="40"/>
    </location>
</feature>
<evidence type="ECO:0000256" key="1">
    <source>
        <dbReference type="SAM" id="Phobius"/>
    </source>
</evidence>
<reference evidence="3" key="2">
    <citation type="journal article" date="2018" name="Environ. Microbiol.">
        <title>Bloom of a denitrifying methanotroph, 'Candidatus Methylomirabilis limnetica', in a deep stratified lake.</title>
        <authorList>
            <person name="Graf J.S."/>
            <person name="Mayr M.J."/>
            <person name="Marchant H.K."/>
            <person name="Tienken D."/>
            <person name="Hach P.F."/>
            <person name="Brand A."/>
            <person name="Schubert C.J."/>
            <person name="Kuypers M.M."/>
            <person name="Milucka J."/>
        </authorList>
    </citation>
    <scope>NUCLEOTIDE SEQUENCE [LARGE SCALE GENOMIC DNA]</scope>
    <source>
        <strain evidence="3">Zug</strain>
    </source>
</reference>
<keyword evidence="1" id="KW-0812">Transmembrane</keyword>
<evidence type="ECO:0000313" key="2">
    <source>
        <dbReference type="EMBL" id="PTL35492.1"/>
    </source>
</evidence>
<keyword evidence="1" id="KW-1133">Transmembrane helix</keyword>
<name>A0A2T4TWJ8_9BACT</name>
<evidence type="ECO:0000313" key="3">
    <source>
        <dbReference type="Proteomes" id="UP000241436"/>
    </source>
</evidence>
<dbReference type="EMBL" id="NVQC01000023">
    <property type="protein sequence ID" value="PTL35492.1"/>
    <property type="molecule type" value="Genomic_DNA"/>
</dbReference>
<evidence type="ECO:0008006" key="4">
    <source>
        <dbReference type="Google" id="ProtNLM"/>
    </source>
</evidence>
<sequence length="114" mass="11958">MVIATVEFVLYIGQKVRAMKYTIAVSAIFLLVFAGCATPLTPRESGTGSPLLCDFIVEECAIPLTPRESGTLTGAEIGAATGAILGGIAGAAWPTIMTVNTTNRHDSSVCPEWR</sequence>
<keyword evidence="3" id="KW-1185">Reference proteome</keyword>
<proteinExistence type="predicted"/>